<accession>A0ABT4UQH7</accession>
<feature type="transmembrane region" description="Helical" evidence="6">
    <location>
        <begin position="12"/>
        <end position="30"/>
    </location>
</feature>
<evidence type="ECO:0000256" key="2">
    <source>
        <dbReference type="ARBA" id="ARBA00022475"/>
    </source>
</evidence>
<keyword evidence="3 6" id="KW-0812">Transmembrane</keyword>
<organism evidence="7 8">
    <name type="scientific">Polluticaenibacter yanchengensis</name>
    <dbReference type="NCBI Taxonomy" id="3014562"/>
    <lineage>
        <taxon>Bacteria</taxon>
        <taxon>Pseudomonadati</taxon>
        <taxon>Bacteroidota</taxon>
        <taxon>Chitinophagia</taxon>
        <taxon>Chitinophagales</taxon>
        <taxon>Chitinophagaceae</taxon>
        <taxon>Polluticaenibacter</taxon>
    </lineage>
</organism>
<feature type="transmembrane region" description="Helical" evidence="6">
    <location>
        <begin position="84"/>
        <end position="103"/>
    </location>
</feature>
<keyword evidence="2" id="KW-1003">Cell membrane</keyword>
<dbReference type="PANTHER" id="PTHR30250:SF11">
    <property type="entry name" value="O-ANTIGEN TRANSPORTER-RELATED"/>
    <property type="match status" value="1"/>
</dbReference>
<evidence type="ECO:0000256" key="5">
    <source>
        <dbReference type="ARBA" id="ARBA00023136"/>
    </source>
</evidence>
<feature type="transmembrane region" description="Helical" evidence="6">
    <location>
        <begin position="286"/>
        <end position="306"/>
    </location>
</feature>
<sequence length="415" mass="47493">MSENIKKDFFNYLISIIIPGLINFFSIPIIKKLIGTENYGEYTLWYSSFFIIIAFFSGWLGVYIIRFKADFVDPQIHFRNCFLLIKRILLLLFIVTFAGSLVISKNVTFSAIYTLAMCACVIQNALNGATQANFKSRLIVISETCRVIAFFILYLILLSISVSYFLEKLFASLLASYIISIYLLYTNNEFDFLNKEKFRNHVFSVKSAYKFGVPLMLSLLITTSLPFIDKALLANKYGLNIQGDYQAIFDLIYRSATILFLPLSAAILPHLSTAYANENLRLIKKVIINSILLQIGILMICIVVYLLGGSKILFNLLSITNTDRYYYVGMFILLTSFTVQIALIVQKPFELMKKTTHLMVYNGITFAITTSLLLFIYFKDLEVIYYPIGLLAGSLIYIILCLMKMYKLLKNKSIF</sequence>
<protein>
    <submittedName>
        <fullName evidence="7">Oligosaccharide flippase family protein</fullName>
    </submittedName>
</protein>
<dbReference type="EMBL" id="JAQGEF010000029">
    <property type="protein sequence ID" value="MDA3616408.1"/>
    <property type="molecule type" value="Genomic_DNA"/>
</dbReference>
<proteinExistence type="predicted"/>
<dbReference type="Pfam" id="PF01943">
    <property type="entry name" value="Polysacc_synt"/>
    <property type="match status" value="1"/>
</dbReference>
<feature type="transmembrane region" description="Helical" evidence="6">
    <location>
        <begin position="42"/>
        <end position="64"/>
    </location>
</feature>
<feature type="transmembrane region" description="Helical" evidence="6">
    <location>
        <begin position="109"/>
        <end position="126"/>
    </location>
</feature>
<keyword evidence="5 6" id="KW-0472">Membrane</keyword>
<keyword evidence="8" id="KW-1185">Reference proteome</keyword>
<gene>
    <name evidence="7" type="ORF">O3P16_16465</name>
</gene>
<comment type="subcellular location">
    <subcellularLocation>
        <location evidence="1">Cell membrane</location>
        <topology evidence="1">Multi-pass membrane protein</topology>
    </subcellularLocation>
</comment>
<dbReference type="RefSeq" id="WP_407032737.1">
    <property type="nucleotide sequence ID" value="NZ_JAQGEF010000029.1"/>
</dbReference>
<evidence type="ECO:0000313" key="8">
    <source>
        <dbReference type="Proteomes" id="UP001210231"/>
    </source>
</evidence>
<dbReference type="InterPro" id="IPR050833">
    <property type="entry name" value="Poly_Biosynth_Transport"/>
</dbReference>
<feature type="transmembrane region" description="Helical" evidence="6">
    <location>
        <begin position="384"/>
        <end position="403"/>
    </location>
</feature>
<dbReference type="InterPro" id="IPR002797">
    <property type="entry name" value="Polysacc_synth"/>
</dbReference>
<feature type="transmembrane region" description="Helical" evidence="6">
    <location>
        <begin position="169"/>
        <end position="187"/>
    </location>
</feature>
<evidence type="ECO:0000256" key="6">
    <source>
        <dbReference type="SAM" id="Phobius"/>
    </source>
</evidence>
<dbReference type="PANTHER" id="PTHR30250">
    <property type="entry name" value="PST FAMILY PREDICTED COLANIC ACID TRANSPORTER"/>
    <property type="match status" value="1"/>
</dbReference>
<evidence type="ECO:0000256" key="1">
    <source>
        <dbReference type="ARBA" id="ARBA00004651"/>
    </source>
</evidence>
<comment type="caution">
    <text evidence="7">The sequence shown here is derived from an EMBL/GenBank/DDBJ whole genome shotgun (WGS) entry which is preliminary data.</text>
</comment>
<evidence type="ECO:0000256" key="4">
    <source>
        <dbReference type="ARBA" id="ARBA00022989"/>
    </source>
</evidence>
<feature type="transmembrane region" description="Helical" evidence="6">
    <location>
        <begin position="208"/>
        <end position="228"/>
    </location>
</feature>
<keyword evidence="4 6" id="KW-1133">Transmembrane helix</keyword>
<dbReference type="Proteomes" id="UP001210231">
    <property type="component" value="Unassembled WGS sequence"/>
</dbReference>
<feature type="transmembrane region" description="Helical" evidence="6">
    <location>
        <begin position="251"/>
        <end position="274"/>
    </location>
</feature>
<feature type="transmembrane region" description="Helical" evidence="6">
    <location>
        <begin position="358"/>
        <end position="378"/>
    </location>
</feature>
<evidence type="ECO:0000256" key="3">
    <source>
        <dbReference type="ARBA" id="ARBA00022692"/>
    </source>
</evidence>
<evidence type="ECO:0000313" key="7">
    <source>
        <dbReference type="EMBL" id="MDA3616408.1"/>
    </source>
</evidence>
<feature type="transmembrane region" description="Helical" evidence="6">
    <location>
        <begin position="326"/>
        <end position="346"/>
    </location>
</feature>
<name>A0ABT4UQH7_9BACT</name>
<reference evidence="7 8" key="1">
    <citation type="submission" date="2022-12" db="EMBL/GenBank/DDBJ databases">
        <title>Chitinophagaceae gen. sp. nov., a new member of the family Chitinophagaceae, isolated from soil in a chemical factory.</title>
        <authorList>
            <person name="Ke Z."/>
        </authorList>
    </citation>
    <scope>NUCLEOTIDE SEQUENCE [LARGE SCALE GENOMIC DNA]</scope>
    <source>
        <strain evidence="7 8">LY-5</strain>
    </source>
</reference>